<dbReference type="Proteomes" id="UP001155546">
    <property type="component" value="Unassembled WGS sequence"/>
</dbReference>
<dbReference type="SMART" id="SM00479">
    <property type="entry name" value="EXOIII"/>
    <property type="match status" value="1"/>
</dbReference>
<dbReference type="InterPro" id="IPR013520">
    <property type="entry name" value="Ribonucl_H"/>
</dbReference>
<sequence>MAILDYFHPLSTLKRQRETFNKQHQIPHTIAGCLGQALPALDSLCAELTYVVLDIETTGFNPTQDEILSLGWVTITQNQIDLATSQHVYIKHCDKVKPESAVINHITPKMLANGVTVDEAMHYFFSHLADKVLVAHGSVIEAGFFNHYARKHWQLPTLPLLWIDTLCLEKHFSTAIDHYNDVDLTLGGTRKRYGLPEYNSHNALVDALAAAELLLAQQKRLSRGSKDSFGRLYRLSQRK</sequence>
<dbReference type="PANTHER" id="PTHR30231">
    <property type="entry name" value="DNA POLYMERASE III SUBUNIT EPSILON"/>
    <property type="match status" value="1"/>
</dbReference>
<comment type="caution">
    <text evidence="5">The sequence shown here is derived from an EMBL/GenBank/DDBJ whole genome shotgun (WGS) entry which is preliminary data.</text>
</comment>
<dbReference type="EMBL" id="JAMTCD010000021">
    <property type="protein sequence ID" value="MCT7943012.1"/>
    <property type="molecule type" value="Genomic_DNA"/>
</dbReference>
<feature type="domain" description="Exonuclease" evidence="4">
    <location>
        <begin position="49"/>
        <end position="223"/>
    </location>
</feature>
<dbReference type="InterPro" id="IPR012337">
    <property type="entry name" value="RNaseH-like_sf"/>
</dbReference>
<organism evidence="5 6">
    <name type="scientific">Shewanella holmiensis</name>
    <dbReference type="NCBI Taxonomy" id="2952222"/>
    <lineage>
        <taxon>Bacteria</taxon>
        <taxon>Pseudomonadati</taxon>
        <taxon>Pseudomonadota</taxon>
        <taxon>Gammaproteobacteria</taxon>
        <taxon>Alteromonadales</taxon>
        <taxon>Shewanellaceae</taxon>
        <taxon>Shewanella</taxon>
    </lineage>
</organism>
<dbReference type="RefSeq" id="WP_261299360.1">
    <property type="nucleotide sequence ID" value="NZ_JAMTCD010000021.1"/>
</dbReference>
<keyword evidence="6" id="KW-1185">Reference proteome</keyword>
<dbReference type="GO" id="GO:0006259">
    <property type="term" value="P:DNA metabolic process"/>
    <property type="evidence" value="ECO:0007669"/>
    <property type="project" value="UniProtKB-ARBA"/>
</dbReference>
<dbReference type="GO" id="GO:0005829">
    <property type="term" value="C:cytosol"/>
    <property type="evidence" value="ECO:0007669"/>
    <property type="project" value="TreeGrafter"/>
</dbReference>
<dbReference type="GO" id="GO:0008408">
    <property type="term" value="F:3'-5' exonuclease activity"/>
    <property type="evidence" value="ECO:0007669"/>
    <property type="project" value="TreeGrafter"/>
</dbReference>
<evidence type="ECO:0000313" key="5">
    <source>
        <dbReference type="EMBL" id="MCT7943012.1"/>
    </source>
</evidence>
<dbReference type="InterPro" id="IPR036397">
    <property type="entry name" value="RNaseH_sf"/>
</dbReference>
<dbReference type="SUPFAM" id="SSF53098">
    <property type="entry name" value="Ribonuclease H-like"/>
    <property type="match status" value="1"/>
</dbReference>
<gene>
    <name evidence="5" type="ORF">NE535_14635</name>
</gene>
<evidence type="ECO:0000259" key="4">
    <source>
        <dbReference type="SMART" id="SM00479"/>
    </source>
</evidence>
<accession>A0A9X2WP80</accession>
<dbReference type="Pfam" id="PF00929">
    <property type="entry name" value="RNase_T"/>
    <property type="match status" value="1"/>
</dbReference>
<evidence type="ECO:0000256" key="2">
    <source>
        <dbReference type="ARBA" id="ARBA00022801"/>
    </source>
</evidence>
<evidence type="ECO:0000256" key="3">
    <source>
        <dbReference type="ARBA" id="ARBA00022839"/>
    </source>
</evidence>
<keyword evidence="2" id="KW-0378">Hydrolase</keyword>
<reference evidence="5" key="1">
    <citation type="journal article" date="2023" name="Int. J. Syst. Evol. Microbiol.">
        <title>&lt;i&gt;Shewanella septentrionalis&lt;/i&gt; sp. nov. and &lt;i&gt;Shewanella holmiensis&lt;/i&gt; sp. nov., isolated from Baltic Sea water and sediments.</title>
        <authorList>
            <person name="Martin-Rodriguez A.J."/>
            <person name="Thorell K."/>
            <person name="Joffre E."/>
            <person name="Jensie-Markopoulos S."/>
            <person name="Moore E.R.B."/>
            <person name="Sjoling A."/>
        </authorList>
    </citation>
    <scope>NUCLEOTIDE SEQUENCE</scope>
    <source>
        <strain evidence="5">SP1S2-7</strain>
    </source>
</reference>
<protein>
    <submittedName>
        <fullName evidence="5">3'-5' exonuclease</fullName>
    </submittedName>
</protein>
<keyword evidence="3 5" id="KW-0269">Exonuclease</keyword>
<proteinExistence type="predicted"/>
<evidence type="ECO:0000313" key="6">
    <source>
        <dbReference type="Proteomes" id="UP001155546"/>
    </source>
</evidence>
<dbReference type="CDD" id="cd06127">
    <property type="entry name" value="DEDDh"/>
    <property type="match status" value="1"/>
</dbReference>
<dbReference type="PANTHER" id="PTHR30231:SF4">
    <property type="entry name" value="PROTEIN NEN2"/>
    <property type="match status" value="1"/>
</dbReference>
<name>A0A9X2WP80_9GAMM</name>
<dbReference type="Gene3D" id="3.30.420.10">
    <property type="entry name" value="Ribonuclease H-like superfamily/Ribonuclease H"/>
    <property type="match status" value="1"/>
</dbReference>
<dbReference type="GO" id="GO:0003676">
    <property type="term" value="F:nucleic acid binding"/>
    <property type="evidence" value="ECO:0007669"/>
    <property type="project" value="InterPro"/>
</dbReference>
<dbReference type="AlphaFoldDB" id="A0A9X2WP80"/>
<evidence type="ECO:0000256" key="1">
    <source>
        <dbReference type="ARBA" id="ARBA00022722"/>
    </source>
</evidence>
<keyword evidence="1" id="KW-0540">Nuclease</keyword>